<sequence>MSLESQDDLTAANNQLKQCRICLDNDNPNDIISPCLCSGGLAYVHRKCLNDWRSENARGKSRRKELEKYKKLSNVSANTMAANTNDGIAEN</sequence>
<dbReference type="InterPro" id="IPR011016">
    <property type="entry name" value="Znf_RING-CH"/>
</dbReference>
<keyword evidence="1" id="KW-0479">Metal-binding</keyword>
<dbReference type="PANTHER" id="PTHR46347">
    <property type="entry name" value="RING/FYVE/PHD ZINC FINGER SUPERFAMILY PROTEIN"/>
    <property type="match status" value="1"/>
</dbReference>
<dbReference type="EMBL" id="CAJNOT010005258">
    <property type="protein sequence ID" value="CAF1460399.1"/>
    <property type="molecule type" value="Genomic_DNA"/>
</dbReference>
<dbReference type="PANTHER" id="PTHR46347:SF1">
    <property type="entry name" value="RING_FYVE_PHD ZINC FINGER SUPERFAMILY PROTEIN"/>
    <property type="match status" value="1"/>
</dbReference>
<evidence type="ECO:0000259" key="4">
    <source>
        <dbReference type="PROSITE" id="PS51292"/>
    </source>
</evidence>
<proteinExistence type="predicted"/>
<dbReference type="InterPro" id="IPR013083">
    <property type="entry name" value="Znf_RING/FYVE/PHD"/>
</dbReference>
<feature type="domain" description="RING-CH-type" evidence="4">
    <location>
        <begin position="11"/>
        <end position="74"/>
    </location>
</feature>
<evidence type="ECO:0000256" key="3">
    <source>
        <dbReference type="ARBA" id="ARBA00022833"/>
    </source>
</evidence>
<comment type="caution">
    <text evidence="5">The sequence shown here is derived from an EMBL/GenBank/DDBJ whole genome shotgun (WGS) entry which is preliminary data.</text>
</comment>
<evidence type="ECO:0000313" key="7">
    <source>
        <dbReference type="Proteomes" id="UP000663864"/>
    </source>
</evidence>
<organism evidence="5 7">
    <name type="scientific">Rotaria sordida</name>
    <dbReference type="NCBI Taxonomy" id="392033"/>
    <lineage>
        <taxon>Eukaryota</taxon>
        <taxon>Metazoa</taxon>
        <taxon>Spiralia</taxon>
        <taxon>Gnathifera</taxon>
        <taxon>Rotifera</taxon>
        <taxon>Eurotatoria</taxon>
        <taxon>Bdelloidea</taxon>
        <taxon>Philodinida</taxon>
        <taxon>Philodinidae</taxon>
        <taxon>Rotaria</taxon>
    </lineage>
</organism>
<dbReference type="Pfam" id="PF12906">
    <property type="entry name" value="RINGv"/>
    <property type="match status" value="1"/>
</dbReference>
<reference evidence="5" key="1">
    <citation type="submission" date="2021-02" db="EMBL/GenBank/DDBJ databases">
        <authorList>
            <person name="Nowell W R."/>
        </authorList>
    </citation>
    <scope>NUCLEOTIDE SEQUENCE</scope>
</reference>
<dbReference type="Proteomes" id="UP000663836">
    <property type="component" value="Unassembled WGS sequence"/>
</dbReference>
<dbReference type="GO" id="GO:0008270">
    <property type="term" value="F:zinc ion binding"/>
    <property type="evidence" value="ECO:0007669"/>
    <property type="project" value="UniProtKB-KW"/>
</dbReference>
<evidence type="ECO:0000256" key="2">
    <source>
        <dbReference type="ARBA" id="ARBA00022771"/>
    </source>
</evidence>
<protein>
    <recommendedName>
        <fullName evidence="4">RING-CH-type domain-containing protein</fullName>
    </recommendedName>
</protein>
<dbReference type="CDD" id="cd16495">
    <property type="entry name" value="RING_CH-C4HC3_MARCH"/>
    <property type="match status" value="1"/>
</dbReference>
<dbReference type="AlphaFoldDB" id="A0A815QA33"/>
<dbReference type="Proteomes" id="UP000663864">
    <property type="component" value="Unassembled WGS sequence"/>
</dbReference>
<dbReference type="EMBL" id="CAJOBD010008380">
    <property type="protein sequence ID" value="CAF4111319.1"/>
    <property type="molecule type" value="Genomic_DNA"/>
</dbReference>
<accession>A0A815QA33</accession>
<gene>
    <name evidence="6" type="ORF">JBS370_LOCUS32209</name>
    <name evidence="5" type="ORF">ZHD862_LOCUS35664</name>
</gene>
<dbReference type="SMART" id="SM00744">
    <property type="entry name" value="RINGv"/>
    <property type="match status" value="1"/>
</dbReference>
<dbReference type="PROSITE" id="PS51292">
    <property type="entry name" value="ZF_RING_CH"/>
    <property type="match status" value="1"/>
</dbReference>
<evidence type="ECO:0000313" key="5">
    <source>
        <dbReference type="EMBL" id="CAF1460399.1"/>
    </source>
</evidence>
<keyword evidence="3" id="KW-0862">Zinc</keyword>
<dbReference type="Gene3D" id="3.30.40.10">
    <property type="entry name" value="Zinc/RING finger domain, C3HC4 (zinc finger)"/>
    <property type="match status" value="1"/>
</dbReference>
<name>A0A815QA33_9BILA</name>
<dbReference type="SUPFAM" id="SSF57850">
    <property type="entry name" value="RING/U-box"/>
    <property type="match status" value="1"/>
</dbReference>
<keyword evidence="2" id="KW-0863">Zinc-finger</keyword>
<evidence type="ECO:0000313" key="6">
    <source>
        <dbReference type="EMBL" id="CAF4111319.1"/>
    </source>
</evidence>
<evidence type="ECO:0000256" key="1">
    <source>
        <dbReference type="ARBA" id="ARBA00022723"/>
    </source>
</evidence>